<dbReference type="EnsemblPlants" id="LPERR12G07710.1">
    <property type="protein sequence ID" value="LPERR12G07710.1"/>
    <property type="gene ID" value="LPERR12G07710"/>
</dbReference>
<dbReference type="InterPro" id="IPR009003">
    <property type="entry name" value="Peptidase_S1_PA"/>
</dbReference>
<dbReference type="Proteomes" id="UP000032180">
    <property type="component" value="Chromosome 12"/>
</dbReference>
<accession>A0A0D9XYJ8</accession>
<dbReference type="HOGENOM" id="CLU_100762_0_0_1"/>
<organism evidence="1 2">
    <name type="scientific">Leersia perrieri</name>
    <dbReference type="NCBI Taxonomy" id="77586"/>
    <lineage>
        <taxon>Eukaryota</taxon>
        <taxon>Viridiplantae</taxon>
        <taxon>Streptophyta</taxon>
        <taxon>Embryophyta</taxon>
        <taxon>Tracheophyta</taxon>
        <taxon>Spermatophyta</taxon>
        <taxon>Magnoliopsida</taxon>
        <taxon>Liliopsida</taxon>
        <taxon>Poales</taxon>
        <taxon>Poaceae</taxon>
        <taxon>BOP clade</taxon>
        <taxon>Oryzoideae</taxon>
        <taxon>Oryzeae</taxon>
        <taxon>Oryzinae</taxon>
        <taxon>Leersia</taxon>
    </lineage>
</organism>
<reference evidence="2" key="2">
    <citation type="submission" date="2013-12" db="EMBL/GenBank/DDBJ databases">
        <authorList>
            <person name="Yu Y."/>
            <person name="Lee S."/>
            <person name="de Baynast K."/>
            <person name="Wissotski M."/>
            <person name="Liu L."/>
            <person name="Talag J."/>
            <person name="Goicoechea J."/>
            <person name="Angelova A."/>
            <person name="Jetty R."/>
            <person name="Kudrna D."/>
            <person name="Golser W."/>
            <person name="Rivera L."/>
            <person name="Zhang J."/>
            <person name="Wing R."/>
        </authorList>
    </citation>
    <scope>NUCLEOTIDE SEQUENCE</scope>
</reference>
<dbReference type="Gene3D" id="2.40.10.120">
    <property type="match status" value="1"/>
</dbReference>
<reference evidence="1" key="3">
    <citation type="submission" date="2015-04" db="UniProtKB">
        <authorList>
            <consortium name="EnsemblPlants"/>
        </authorList>
    </citation>
    <scope>IDENTIFICATION</scope>
</reference>
<dbReference type="PANTHER" id="PTHR43019">
    <property type="entry name" value="SERINE ENDOPROTEASE DEGS"/>
    <property type="match status" value="1"/>
</dbReference>
<proteinExistence type="predicted"/>
<dbReference type="STRING" id="77586.A0A0D9XYJ8"/>
<dbReference type="eggNOG" id="ENOG502R5RR">
    <property type="taxonomic scope" value="Eukaryota"/>
</dbReference>
<dbReference type="AlphaFoldDB" id="A0A0D9XYJ8"/>
<keyword evidence="2" id="KW-1185">Reference proteome</keyword>
<reference evidence="1 2" key="1">
    <citation type="submission" date="2012-08" db="EMBL/GenBank/DDBJ databases">
        <title>Oryza genome evolution.</title>
        <authorList>
            <person name="Wing R.A."/>
        </authorList>
    </citation>
    <scope>NUCLEOTIDE SEQUENCE</scope>
</reference>
<protein>
    <recommendedName>
        <fullName evidence="3">Serine protease</fullName>
    </recommendedName>
</protein>
<dbReference type="Gramene" id="LPERR12G07710.1">
    <property type="protein sequence ID" value="LPERR12G07710.1"/>
    <property type="gene ID" value="LPERR12G07710"/>
</dbReference>
<name>A0A0D9XYJ8_9ORYZ</name>
<sequence>MDVQKSVQDIFNNHHKSVVLIRRGKHSSGTGFIIGKTNSTYLVMTCYHVIADNKYSDPSSDLKVRLSRDTKEYGAETLYTYVLSDLGIIKVNEVSGEREILQFGDVEDLAPNTDIVQLGYINGYSSTFNLDPSVCPGSIAAPLQDDESGNQDIVYSGSSIHGASGSAVMFGNKVIGVHYAMSDGLFLYARSSHTVNITLKYWLQISREVPETTEKMIEMMVQKLQPSELGVEIERDLNPVN</sequence>
<evidence type="ECO:0008006" key="3">
    <source>
        <dbReference type="Google" id="ProtNLM"/>
    </source>
</evidence>
<dbReference type="SUPFAM" id="SSF50494">
    <property type="entry name" value="Trypsin-like serine proteases"/>
    <property type="match status" value="1"/>
</dbReference>
<evidence type="ECO:0000313" key="2">
    <source>
        <dbReference type="Proteomes" id="UP000032180"/>
    </source>
</evidence>
<evidence type="ECO:0000313" key="1">
    <source>
        <dbReference type="EnsemblPlants" id="LPERR12G07710.1"/>
    </source>
</evidence>
<dbReference type="Pfam" id="PF13365">
    <property type="entry name" value="Trypsin_2"/>
    <property type="match status" value="1"/>
</dbReference>
<dbReference type="PANTHER" id="PTHR43019:SF23">
    <property type="entry name" value="PROTEASE DO-LIKE 5, CHLOROPLASTIC"/>
    <property type="match status" value="1"/>
</dbReference>